<proteinExistence type="predicted"/>
<sequence length="59" mass="6670">MADANGVLRPIEGTIFHRELTLSNEELDKFQMGTDANSFLNRAGLSRDAFAVNRENFLR</sequence>
<reference evidence="1 2" key="1">
    <citation type="submission" date="2018-08" db="EMBL/GenBank/DDBJ databases">
        <title>Bacillus chawlae sp. nov., Bacillus glennii sp. nov., and Bacillus saganii sp. nov. Isolated from the Vehicle Assembly Building at Kennedy Space Center where the Viking Spacecraft were Assembled.</title>
        <authorList>
            <person name="Seuylemezian A."/>
            <person name="Vaishampayan P."/>
        </authorList>
    </citation>
    <scope>NUCLEOTIDE SEQUENCE [LARGE SCALE GENOMIC DNA]</scope>
    <source>
        <strain evidence="1 2">V47-23a</strain>
    </source>
</reference>
<dbReference type="OrthoDB" id="2893962at2"/>
<name>A0A372LN82_9BACI</name>
<dbReference type="Proteomes" id="UP000264541">
    <property type="component" value="Unassembled WGS sequence"/>
</dbReference>
<gene>
    <name evidence="1" type="ORF">D0469_14305</name>
</gene>
<evidence type="ECO:0000313" key="1">
    <source>
        <dbReference type="EMBL" id="RFU67579.1"/>
    </source>
</evidence>
<keyword evidence="2" id="KW-1185">Reference proteome</keyword>
<organism evidence="1 2">
    <name type="scientific">Peribacillus saganii</name>
    <dbReference type="NCBI Taxonomy" id="2303992"/>
    <lineage>
        <taxon>Bacteria</taxon>
        <taxon>Bacillati</taxon>
        <taxon>Bacillota</taxon>
        <taxon>Bacilli</taxon>
        <taxon>Bacillales</taxon>
        <taxon>Bacillaceae</taxon>
        <taxon>Peribacillus</taxon>
    </lineage>
</organism>
<protein>
    <submittedName>
        <fullName evidence="1">Uncharacterized protein</fullName>
    </submittedName>
</protein>
<comment type="caution">
    <text evidence="1">The sequence shown here is derived from an EMBL/GenBank/DDBJ whole genome shotgun (WGS) entry which is preliminary data.</text>
</comment>
<accession>A0A372LN82</accession>
<dbReference type="AlphaFoldDB" id="A0A372LN82"/>
<dbReference type="EMBL" id="QVTE01000041">
    <property type="protein sequence ID" value="RFU67579.1"/>
    <property type="molecule type" value="Genomic_DNA"/>
</dbReference>
<evidence type="ECO:0000313" key="2">
    <source>
        <dbReference type="Proteomes" id="UP000264541"/>
    </source>
</evidence>
<dbReference type="RefSeq" id="WP_117327425.1">
    <property type="nucleotide sequence ID" value="NZ_QVTE01000041.1"/>
</dbReference>